<proteinExistence type="predicted"/>
<dbReference type="EMBL" id="JACXAD010000001">
    <property type="protein sequence ID" value="MBD2766342.1"/>
    <property type="molecule type" value="Genomic_DNA"/>
</dbReference>
<gene>
    <name evidence="1" type="ORF">IC235_00370</name>
</gene>
<comment type="caution">
    <text evidence="1">The sequence shown here is derived from an EMBL/GenBank/DDBJ whole genome shotgun (WGS) entry which is preliminary data.</text>
</comment>
<sequence>MEAGEVEALEWSFDALMGEMPEWFSTLLSVYGEQGRLVGHGVYFSLLSGQWTPEQQQWLHDLGQLAARFSFDHVTEHFGFFTGESFHAGAPLPVPCSAATLRLGRDRLRRIQDAGRCPVGLENLALAYSLADVQQQGAFLDQLLEPVNGFLILDLHNLYCQLHNFAIAPETLIDLYPLDRVREIHISGGSWEASARAPRGRVRRDTHDGAVPEEVFQLLERTMPRCPHLKYVVLEQLGTALKTERQRAGFRRDFRRMARLVQQHDRATTRGSDQLFLPLHPSPGGPVVVDEKLHGQQRQLSRILEAAPTLDEAQRLLHGSSLAHTEWHLENWPPYMLETARRIAQKWKR</sequence>
<accession>A0A927B907</accession>
<dbReference type="AlphaFoldDB" id="A0A927B907"/>
<dbReference type="PANTHER" id="PTHR42194">
    <property type="entry name" value="UPF0276 PROTEIN HI_1600"/>
    <property type="match status" value="1"/>
</dbReference>
<dbReference type="Proteomes" id="UP000612233">
    <property type="component" value="Unassembled WGS sequence"/>
</dbReference>
<dbReference type="PANTHER" id="PTHR42194:SF1">
    <property type="entry name" value="UPF0276 PROTEIN HI_1600"/>
    <property type="match status" value="1"/>
</dbReference>
<evidence type="ECO:0000313" key="2">
    <source>
        <dbReference type="Proteomes" id="UP000612233"/>
    </source>
</evidence>
<organism evidence="1 2">
    <name type="scientific">Hymenobacter montanus</name>
    <dbReference type="NCBI Taxonomy" id="2771359"/>
    <lineage>
        <taxon>Bacteria</taxon>
        <taxon>Pseudomonadati</taxon>
        <taxon>Bacteroidota</taxon>
        <taxon>Cytophagia</taxon>
        <taxon>Cytophagales</taxon>
        <taxon>Hymenobacteraceae</taxon>
        <taxon>Hymenobacter</taxon>
    </lineage>
</organism>
<dbReference type="Gene3D" id="3.20.20.150">
    <property type="entry name" value="Divalent-metal-dependent TIM barrel enzymes"/>
    <property type="match status" value="1"/>
</dbReference>
<name>A0A927B907_9BACT</name>
<keyword evidence="2" id="KW-1185">Reference proteome</keyword>
<reference evidence="1" key="1">
    <citation type="submission" date="2020-09" db="EMBL/GenBank/DDBJ databases">
        <authorList>
            <person name="Kim M.K."/>
        </authorList>
    </citation>
    <scope>NUCLEOTIDE SEQUENCE</scope>
    <source>
        <strain evidence="1">BT664</strain>
    </source>
</reference>
<dbReference type="Pfam" id="PF05114">
    <property type="entry name" value="MbnB_TglH_ChrH"/>
    <property type="match status" value="1"/>
</dbReference>
<dbReference type="InterPro" id="IPR007801">
    <property type="entry name" value="MbnB/TglH/ChrH"/>
</dbReference>
<protein>
    <submittedName>
        <fullName evidence="1">DUF692 family protein</fullName>
    </submittedName>
</protein>
<evidence type="ECO:0000313" key="1">
    <source>
        <dbReference type="EMBL" id="MBD2766342.1"/>
    </source>
</evidence>